<evidence type="ECO:0000313" key="3">
    <source>
        <dbReference type="Proteomes" id="UP001139068"/>
    </source>
</evidence>
<dbReference type="PANTHER" id="PTHR31270:SF1">
    <property type="entry name" value="GLUTAMINYL-PEPTIDE CYCLOTRANSFERASE"/>
    <property type="match status" value="1"/>
</dbReference>
<feature type="region of interest" description="Disordered" evidence="1">
    <location>
        <begin position="1"/>
        <end position="34"/>
    </location>
</feature>
<dbReference type="SUPFAM" id="SSF50969">
    <property type="entry name" value="YVTN repeat-like/Quinoprotein amine dehydrogenase"/>
    <property type="match status" value="1"/>
</dbReference>
<dbReference type="RefSeq" id="WP_243073293.1">
    <property type="nucleotide sequence ID" value="NZ_JAIVFL010000001.1"/>
</dbReference>
<organism evidence="2 3">
    <name type="scientific">Candidatus Mycolicibacterium alkanivorans</name>
    <dbReference type="NCBI Taxonomy" id="2954114"/>
    <lineage>
        <taxon>Bacteria</taxon>
        <taxon>Bacillati</taxon>
        <taxon>Actinomycetota</taxon>
        <taxon>Actinomycetes</taxon>
        <taxon>Mycobacteriales</taxon>
        <taxon>Mycobacteriaceae</taxon>
        <taxon>Mycolicibacterium</taxon>
    </lineage>
</organism>
<dbReference type="EMBL" id="JAIVFL010000001">
    <property type="protein sequence ID" value="MCI4675013.1"/>
    <property type="molecule type" value="Genomic_DNA"/>
</dbReference>
<dbReference type="PANTHER" id="PTHR31270">
    <property type="entry name" value="GLUTAMINYL-PEPTIDE CYCLOTRANSFERASE"/>
    <property type="match status" value="1"/>
</dbReference>
<keyword evidence="3" id="KW-1185">Reference proteome</keyword>
<sequence>MAATGCGGNAPAVQQQNEPADVPMGPPTVIAETPHDPAAFTQGLQFDGPALYESTGQVGQSQLRELDPATGAVLRAAPLPPDFFGEGLAVVGDRIWQLTWKNGVAIEWDKASFTPLRQVPMSGEGWGLCYDGNRLVRSDGTDRLRFHDPTSFAEIGSVPVTYQGKPFTGLNELECVDGQVWANVYPTDLIVRIDPAAGKVTAVVDAGWLLDDARRAQAQLLNGIAYAGANEFLLTGKYWPATFRVRFDVAGAK</sequence>
<evidence type="ECO:0000256" key="1">
    <source>
        <dbReference type="SAM" id="MobiDB-lite"/>
    </source>
</evidence>
<dbReference type="InterPro" id="IPR015943">
    <property type="entry name" value="WD40/YVTN_repeat-like_dom_sf"/>
</dbReference>
<dbReference type="Gene3D" id="2.130.10.10">
    <property type="entry name" value="YVTN repeat-like/Quinoprotein amine dehydrogenase"/>
    <property type="match status" value="1"/>
</dbReference>
<reference evidence="2" key="1">
    <citation type="journal article" date="2022" name="ISME J.">
        <title>Identification of active gaseous-alkane degraders at natural gas seeps.</title>
        <authorList>
            <person name="Farhan Ul Haque M."/>
            <person name="Hernandez M."/>
            <person name="Crombie A.T."/>
            <person name="Murrell J.C."/>
        </authorList>
    </citation>
    <scope>NUCLEOTIDE SEQUENCE</scope>
    <source>
        <strain evidence="2">ANDR5</strain>
    </source>
</reference>
<name>A0ABS9YUW2_9MYCO</name>
<accession>A0ABS9YUW2</accession>
<protein>
    <submittedName>
        <fullName evidence="2">Glutaminyl-peptide cyclotransferase</fullName>
    </submittedName>
</protein>
<gene>
    <name evidence="2" type="ORF">K9U37_08940</name>
</gene>
<comment type="caution">
    <text evidence="2">The sequence shown here is derived from an EMBL/GenBank/DDBJ whole genome shotgun (WGS) entry which is preliminary data.</text>
</comment>
<dbReference type="Proteomes" id="UP001139068">
    <property type="component" value="Unassembled WGS sequence"/>
</dbReference>
<proteinExistence type="predicted"/>
<dbReference type="InterPro" id="IPR011044">
    <property type="entry name" value="Quino_amine_DH_bsu"/>
</dbReference>
<evidence type="ECO:0000313" key="2">
    <source>
        <dbReference type="EMBL" id="MCI4675013.1"/>
    </source>
</evidence>
<dbReference type="Pfam" id="PF05096">
    <property type="entry name" value="Glu_cyclase_2"/>
    <property type="match status" value="1"/>
</dbReference>
<dbReference type="InterPro" id="IPR007788">
    <property type="entry name" value="QCT"/>
</dbReference>